<evidence type="ECO:0000313" key="5">
    <source>
        <dbReference type="EMBL" id="TPX34157.1"/>
    </source>
</evidence>
<comment type="subcellular location">
    <subcellularLocation>
        <location evidence="1">Nucleus</location>
    </subcellularLocation>
</comment>
<feature type="compositionally biased region" description="Polar residues" evidence="4">
    <location>
        <begin position="475"/>
        <end position="487"/>
    </location>
</feature>
<comment type="similarity">
    <text evidence="2">Belongs to the ESS2 family.</text>
</comment>
<sequence length="531" mass="56522">MDPTNSSPASNVISIRDTNSRQLATTSSSSSYYKKRPAPTVLEEDDYVEQMSNIIERDFFPDLKKIKVQNGYLAAIEEGDIAKARHLAVEIARIKTGKVNSGASTASSIGGATPLRPGGETPFTPAQPLAGPLPPSAVTDPITTQTITSNLSLDAFQNKYTSEDNASFSKIVESSNDAKRERYKWIYDKDTSNLVLESSAPQLLITNGGSNDATTSSNIGGSNIDIDDTTPSADIKQIASWKQFKARNALMYFPEGFQEIDPAFKSTDRNSTNVKSISHHATRLQPAPSTTSILTNSQERLKTDNLWREMAKATPALFPSVGGSASPQVNGFGYVPSTPLINPADLDDEQLIMTWGEVAATPLLLDSGLEPDDGTHGPRFRMNPTPRRDQLGYDLADKRSKRRGPRGMIDGVGVARPPSSVASSSTSSPRFAKPSIPSNFKVGSGFDSQLRASYSPIVASGARNSKVATPRGGSVTPSLASRVSVTPSPRGVTPMRTSDVKGVGISSSNSNSGGGEKGDSGTGITDNLLNF</sequence>
<feature type="compositionally biased region" description="Polar residues" evidence="4">
    <location>
        <begin position="1"/>
        <end position="24"/>
    </location>
</feature>
<dbReference type="AlphaFoldDB" id="A0A507BZC9"/>
<dbReference type="Proteomes" id="UP000319731">
    <property type="component" value="Unassembled WGS sequence"/>
</dbReference>
<proteinExistence type="inferred from homology"/>
<feature type="compositionally biased region" description="Low complexity" evidence="4">
    <location>
        <begin position="101"/>
        <end position="113"/>
    </location>
</feature>
<evidence type="ECO:0000256" key="3">
    <source>
        <dbReference type="ARBA" id="ARBA00023242"/>
    </source>
</evidence>
<dbReference type="Pfam" id="PF09751">
    <property type="entry name" value="Es2"/>
    <property type="match status" value="1"/>
</dbReference>
<dbReference type="InterPro" id="IPR019148">
    <property type="entry name" value="Nuclear_protein_DGCR14_ESS-2"/>
</dbReference>
<keyword evidence="6" id="KW-1185">Reference proteome</keyword>
<dbReference type="PANTHER" id="PTHR12940:SF0">
    <property type="entry name" value="SPLICING FACTOR ESS-2 HOMOLOG"/>
    <property type="match status" value="1"/>
</dbReference>
<feature type="compositionally biased region" description="Low complexity" evidence="4">
    <location>
        <begin position="500"/>
        <end position="511"/>
    </location>
</feature>
<dbReference type="OrthoDB" id="19679at2759"/>
<dbReference type="PANTHER" id="PTHR12940">
    <property type="entry name" value="ES-2 PROTEIN - RELATED"/>
    <property type="match status" value="1"/>
</dbReference>
<evidence type="ECO:0008006" key="7">
    <source>
        <dbReference type="Google" id="ProtNLM"/>
    </source>
</evidence>
<name>A0A507BZC9_9FUNG</name>
<feature type="compositionally biased region" description="Basic and acidic residues" evidence="4">
    <location>
        <begin position="386"/>
        <end position="398"/>
    </location>
</feature>
<keyword evidence="3" id="KW-0539">Nucleus</keyword>
<feature type="compositionally biased region" description="Polar residues" evidence="4">
    <location>
        <begin position="207"/>
        <end position="221"/>
    </location>
</feature>
<evidence type="ECO:0000256" key="4">
    <source>
        <dbReference type="SAM" id="MobiDB-lite"/>
    </source>
</evidence>
<comment type="caution">
    <text evidence="5">The sequence shown here is derived from an EMBL/GenBank/DDBJ whole genome shotgun (WGS) entry which is preliminary data.</text>
</comment>
<feature type="region of interest" description="Disordered" evidence="4">
    <location>
        <begin position="101"/>
        <end position="121"/>
    </location>
</feature>
<evidence type="ECO:0000256" key="1">
    <source>
        <dbReference type="ARBA" id="ARBA00004123"/>
    </source>
</evidence>
<dbReference type="RefSeq" id="XP_031024954.1">
    <property type="nucleotide sequence ID" value="XM_031169059.1"/>
</dbReference>
<protein>
    <recommendedName>
        <fullName evidence="7">Nuclear protein DGCR14</fullName>
    </recommendedName>
</protein>
<dbReference type="GeneID" id="42004356"/>
<feature type="region of interest" description="Disordered" evidence="4">
    <location>
        <begin position="366"/>
        <end position="438"/>
    </location>
</feature>
<evidence type="ECO:0000313" key="6">
    <source>
        <dbReference type="Proteomes" id="UP000319731"/>
    </source>
</evidence>
<reference evidence="5 6" key="1">
    <citation type="journal article" date="2019" name="Sci. Rep.">
        <title>Comparative genomics of chytrid fungi reveal insights into the obligate biotrophic and pathogenic lifestyle of Synchytrium endobioticum.</title>
        <authorList>
            <person name="van de Vossenberg B.T.L.H."/>
            <person name="Warris S."/>
            <person name="Nguyen H.D.T."/>
            <person name="van Gent-Pelzer M.P.E."/>
            <person name="Joly D.L."/>
            <person name="van de Geest H.C."/>
            <person name="Bonants P.J.M."/>
            <person name="Smith D.S."/>
            <person name="Levesque C.A."/>
            <person name="van der Lee T.A.J."/>
        </authorList>
    </citation>
    <scope>NUCLEOTIDE SEQUENCE [LARGE SCALE GENOMIC DNA]</scope>
    <source>
        <strain evidence="5 6">JEL517</strain>
    </source>
</reference>
<evidence type="ECO:0000256" key="2">
    <source>
        <dbReference type="ARBA" id="ARBA00009072"/>
    </source>
</evidence>
<accession>A0A507BZC9</accession>
<feature type="region of interest" description="Disordered" evidence="4">
    <location>
        <begin position="1"/>
        <end position="38"/>
    </location>
</feature>
<dbReference type="EMBL" id="QEAO01000015">
    <property type="protein sequence ID" value="TPX34157.1"/>
    <property type="molecule type" value="Genomic_DNA"/>
</dbReference>
<organism evidence="5 6">
    <name type="scientific">Synchytrium microbalum</name>
    <dbReference type="NCBI Taxonomy" id="1806994"/>
    <lineage>
        <taxon>Eukaryota</taxon>
        <taxon>Fungi</taxon>
        <taxon>Fungi incertae sedis</taxon>
        <taxon>Chytridiomycota</taxon>
        <taxon>Chytridiomycota incertae sedis</taxon>
        <taxon>Chytridiomycetes</taxon>
        <taxon>Synchytriales</taxon>
        <taxon>Synchytriaceae</taxon>
        <taxon>Synchytrium</taxon>
    </lineage>
</organism>
<dbReference type="GO" id="GO:0071013">
    <property type="term" value="C:catalytic step 2 spliceosome"/>
    <property type="evidence" value="ECO:0007669"/>
    <property type="project" value="TreeGrafter"/>
</dbReference>
<feature type="compositionally biased region" description="Low complexity" evidence="4">
    <location>
        <begin position="415"/>
        <end position="435"/>
    </location>
</feature>
<gene>
    <name evidence="5" type="ORF">SmJEL517_g03131</name>
</gene>
<dbReference type="STRING" id="1806994.A0A507BZC9"/>
<feature type="region of interest" description="Disordered" evidence="4">
    <location>
        <begin position="207"/>
        <end position="228"/>
    </location>
</feature>
<feature type="region of interest" description="Disordered" evidence="4">
    <location>
        <begin position="462"/>
        <end position="527"/>
    </location>
</feature>